<proteinExistence type="predicted"/>
<dbReference type="GO" id="GO:0016787">
    <property type="term" value="F:hydrolase activity"/>
    <property type="evidence" value="ECO:0007669"/>
    <property type="project" value="UniProtKB-KW"/>
</dbReference>
<reference evidence="1" key="2">
    <citation type="journal article" date="2021" name="PeerJ">
        <title>Extensive microbial diversity within the chicken gut microbiome revealed by metagenomics and culture.</title>
        <authorList>
            <person name="Gilroy R."/>
            <person name="Ravi A."/>
            <person name="Getino M."/>
            <person name="Pursley I."/>
            <person name="Horton D.L."/>
            <person name="Alikhan N.F."/>
            <person name="Baker D."/>
            <person name="Gharbi K."/>
            <person name="Hall N."/>
            <person name="Watson M."/>
            <person name="Adriaenssens E.M."/>
            <person name="Foster-Nyarko E."/>
            <person name="Jarju S."/>
            <person name="Secka A."/>
            <person name="Antonio M."/>
            <person name="Oren A."/>
            <person name="Chaudhuri R.R."/>
            <person name="La Ragione R."/>
            <person name="Hildebrand F."/>
            <person name="Pallen M.J."/>
        </authorList>
    </citation>
    <scope>NUCLEOTIDE SEQUENCE</scope>
    <source>
        <strain evidence="1">CHK121-14286</strain>
    </source>
</reference>
<keyword evidence="1" id="KW-0378">Hydrolase</keyword>
<comment type="caution">
    <text evidence="1">The sequence shown here is derived from an EMBL/GenBank/DDBJ whole genome shotgun (WGS) entry which is preliminary data.</text>
</comment>
<reference evidence="1" key="1">
    <citation type="submission" date="2020-10" db="EMBL/GenBank/DDBJ databases">
        <authorList>
            <person name="Gilroy R."/>
        </authorList>
    </citation>
    <scope>NUCLEOTIDE SEQUENCE</scope>
    <source>
        <strain evidence="1">CHK121-14286</strain>
    </source>
</reference>
<dbReference type="Proteomes" id="UP000824200">
    <property type="component" value="Unassembled WGS sequence"/>
</dbReference>
<dbReference type="Gene3D" id="3.40.50.1820">
    <property type="entry name" value="alpha/beta hydrolase"/>
    <property type="match status" value="1"/>
</dbReference>
<dbReference type="EMBL" id="DVHL01000027">
    <property type="protein sequence ID" value="HIR65839.1"/>
    <property type="molecule type" value="Genomic_DNA"/>
</dbReference>
<dbReference type="InterPro" id="IPR029058">
    <property type="entry name" value="AB_hydrolase_fold"/>
</dbReference>
<dbReference type="Pfam" id="PF00756">
    <property type="entry name" value="Esterase"/>
    <property type="match status" value="1"/>
</dbReference>
<dbReference type="SUPFAM" id="SSF53474">
    <property type="entry name" value="alpha/beta-Hydrolases"/>
    <property type="match status" value="1"/>
</dbReference>
<dbReference type="InterPro" id="IPR000801">
    <property type="entry name" value="Esterase-like"/>
</dbReference>
<protein>
    <submittedName>
        <fullName evidence="1">Alpha/beta hydrolase</fullName>
    </submittedName>
</protein>
<gene>
    <name evidence="1" type="ORF">IAC95_03025</name>
</gene>
<dbReference type="InterPro" id="IPR050583">
    <property type="entry name" value="Mycobacterial_A85_antigen"/>
</dbReference>
<dbReference type="PANTHER" id="PTHR48098:SF6">
    <property type="entry name" value="FERRI-BACILLIBACTIN ESTERASE BESA"/>
    <property type="match status" value="1"/>
</dbReference>
<organism evidence="1 2">
    <name type="scientific">Candidatus Fimimonas gallinarum</name>
    <dbReference type="NCBI Taxonomy" id="2840821"/>
    <lineage>
        <taxon>Bacteria</taxon>
        <taxon>Pseudomonadati</taxon>
        <taxon>Myxococcota</taxon>
        <taxon>Myxococcia</taxon>
        <taxon>Myxococcales</taxon>
        <taxon>Cystobacterineae</taxon>
        <taxon>Myxococcaceae</taxon>
        <taxon>Myxococcaceae incertae sedis</taxon>
        <taxon>Candidatus Fimimonas</taxon>
    </lineage>
</organism>
<dbReference type="PANTHER" id="PTHR48098">
    <property type="entry name" value="ENTEROCHELIN ESTERASE-RELATED"/>
    <property type="match status" value="1"/>
</dbReference>
<evidence type="ECO:0000313" key="2">
    <source>
        <dbReference type="Proteomes" id="UP000824200"/>
    </source>
</evidence>
<evidence type="ECO:0000313" key="1">
    <source>
        <dbReference type="EMBL" id="HIR65839.1"/>
    </source>
</evidence>
<name>A0A9D1J7P5_9BACT</name>
<dbReference type="AlphaFoldDB" id="A0A9D1J7P5"/>
<accession>A0A9D1J7P5</accession>
<sequence>MSQIQTFNVNITTLNRERKVWVYLPDGYSEKCTPYPVIYMHDGQNLFFDSCASYGASWKVGETMDELCKKGFPAIVVGVECDSALRLTEYSPWKINFFAFRAKRTDARRPNNGGQGALYAEYFATSLKQLIDSSYNTDKARQATAVAGSSMGGLISCYLGLKYQETYETMGLFSTYTEFNQVRFDAFVRSTKQRLPQHAFVYCGGKEWDHLTTDKRMLRNSLSLYNTLSKRKIHSKLVFDSQMKHFETAWSVYFKQFATDFLQRYYNGEKTE</sequence>